<dbReference type="Pfam" id="PF00326">
    <property type="entry name" value="Peptidase_S9"/>
    <property type="match status" value="2"/>
</dbReference>
<feature type="chain" id="PRO_5016158008" evidence="2">
    <location>
        <begin position="23"/>
        <end position="699"/>
    </location>
</feature>
<dbReference type="AlphaFoldDB" id="A0A2W5UZR5"/>
<name>A0A2W5UZR5_9CAUL</name>
<proteinExistence type="predicted"/>
<sequence>MWKVLLTAGAIASLWLATPAAADDKPDLARFGALPNIEDVQISPDGSKLAVITTDGEQRFLTIRKTEGGGLAGIAVGDKKLRSVTWAGENNVILVSSVASEGAAFKGPAREYFLASNFDVRENVQKPLLSGVKDTLNIVVGPPQVRMIKGDPIVFLEGVHMMRGVGTDTLFRLNLRTNALKMLDNGVRYGTDGWLVDAAGEPVAQSMYDDQTGRWSLLMKVGSTWKTIDKADAPMGSYGLAGFGRDGKSVLVRRGYGEDALREYRPDGQHETLPDDMVFDGLLHDPQTLKLVGGYRLERGEITYDFFAPTLQSAWWSAVKPFRDARVTLHSASQGWRRLVLRVDSPAEGPSFALVDLNTRRGWVLGPAYKGIDATTVSPVQTISYKAADGLTITGYLTLPRGREARNLPLIVLPHGGPEGRATPGYDWWSQALASRGYAVLQPNFRGSQGFGEDFIKAGFGEWGRKMQTDLSDGVRELARQGIVDPKRVCIMGASYGGYAALAGATLDRGTYRCAVSVAGPSDLNVVRRTVLRPGRICMRGDGVGEQVSTAAPIDPVWEGPTARDGSNRGALQCAREGTGPSNPGRMLAIDENDPRRTTSMRYWLRFMGDERKQADLKAISPVQLADKADIPILLIHGEDDTIVPFEQSQAMADALKKAGKPVALVPLKGEDHWLSRGTTRLQMLTEAVAFVEKYNPPS</sequence>
<dbReference type="SUPFAM" id="SSF53474">
    <property type="entry name" value="alpha/beta-Hydrolases"/>
    <property type="match status" value="1"/>
</dbReference>
<comment type="caution">
    <text evidence="4">The sequence shown here is derived from an EMBL/GenBank/DDBJ whole genome shotgun (WGS) entry which is preliminary data.</text>
</comment>
<evidence type="ECO:0000313" key="4">
    <source>
        <dbReference type="EMBL" id="PZR31967.1"/>
    </source>
</evidence>
<dbReference type="Proteomes" id="UP000249393">
    <property type="component" value="Unassembled WGS sequence"/>
</dbReference>
<evidence type="ECO:0000313" key="5">
    <source>
        <dbReference type="Proteomes" id="UP000249393"/>
    </source>
</evidence>
<dbReference type="PANTHER" id="PTHR42776">
    <property type="entry name" value="SERINE PEPTIDASE S9 FAMILY MEMBER"/>
    <property type="match status" value="1"/>
</dbReference>
<evidence type="ECO:0000259" key="3">
    <source>
        <dbReference type="Pfam" id="PF00326"/>
    </source>
</evidence>
<dbReference type="Gene3D" id="3.40.50.1820">
    <property type="entry name" value="alpha/beta hydrolase"/>
    <property type="match status" value="1"/>
</dbReference>
<dbReference type="RefSeq" id="WP_304280987.1">
    <property type="nucleotide sequence ID" value="NZ_QFQZ01000072.1"/>
</dbReference>
<dbReference type="GO" id="GO:0006508">
    <property type="term" value="P:proteolysis"/>
    <property type="evidence" value="ECO:0007669"/>
    <property type="project" value="InterPro"/>
</dbReference>
<dbReference type="InterPro" id="IPR029058">
    <property type="entry name" value="AB_hydrolase_fold"/>
</dbReference>
<reference evidence="4 5" key="1">
    <citation type="submission" date="2017-08" db="EMBL/GenBank/DDBJ databases">
        <title>Infants hospitalized years apart are colonized by the same room-sourced microbial strains.</title>
        <authorList>
            <person name="Brooks B."/>
            <person name="Olm M.R."/>
            <person name="Firek B.A."/>
            <person name="Baker R."/>
            <person name="Thomas B.C."/>
            <person name="Morowitz M.J."/>
            <person name="Banfield J.F."/>
        </authorList>
    </citation>
    <scope>NUCLEOTIDE SEQUENCE [LARGE SCALE GENOMIC DNA]</scope>
    <source>
        <strain evidence="4">S2_003_000_R2_4</strain>
    </source>
</reference>
<dbReference type="PANTHER" id="PTHR42776:SF27">
    <property type="entry name" value="DIPEPTIDYL PEPTIDASE FAMILY MEMBER 6"/>
    <property type="match status" value="1"/>
</dbReference>
<dbReference type="EMBL" id="QFQZ01000072">
    <property type="protein sequence ID" value="PZR31967.1"/>
    <property type="molecule type" value="Genomic_DNA"/>
</dbReference>
<organism evidence="4 5">
    <name type="scientific">Caulobacter segnis</name>
    <dbReference type="NCBI Taxonomy" id="88688"/>
    <lineage>
        <taxon>Bacteria</taxon>
        <taxon>Pseudomonadati</taxon>
        <taxon>Pseudomonadota</taxon>
        <taxon>Alphaproteobacteria</taxon>
        <taxon>Caulobacterales</taxon>
        <taxon>Caulobacteraceae</taxon>
        <taxon>Caulobacter</taxon>
    </lineage>
</organism>
<feature type="signal peptide" evidence="2">
    <location>
        <begin position="1"/>
        <end position="22"/>
    </location>
</feature>
<feature type="domain" description="Peptidase S9 prolyl oligopeptidase catalytic" evidence="3">
    <location>
        <begin position="604"/>
        <end position="695"/>
    </location>
</feature>
<gene>
    <name evidence="4" type="ORF">DI526_18095</name>
</gene>
<protein>
    <submittedName>
        <fullName evidence="4">Peptidase S9</fullName>
    </submittedName>
</protein>
<evidence type="ECO:0000256" key="2">
    <source>
        <dbReference type="SAM" id="SignalP"/>
    </source>
</evidence>
<keyword evidence="2" id="KW-0732">Signal</keyword>
<evidence type="ECO:0000256" key="1">
    <source>
        <dbReference type="ARBA" id="ARBA00022801"/>
    </source>
</evidence>
<keyword evidence="1" id="KW-0378">Hydrolase</keyword>
<accession>A0A2W5UZR5</accession>
<dbReference type="InterPro" id="IPR001375">
    <property type="entry name" value="Peptidase_S9_cat"/>
</dbReference>
<dbReference type="SUPFAM" id="SSF82171">
    <property type="entry name" value="DPP6 N-terminal domain-like"/>
    <property type="match status" value="1"/>
</dbReference>
<feature type="domain" description="Peptidase S9 prolyl oligopeptidase catalytic" evidence="3">
    <location>
        <begin position="426"/>
        <end position="525"/>
    </location>
</feature>
<dbReference type="GO" id="GO:0004252">
    <property type="term" value="F:serine-type endopeptidase activity"/>
    <property type="evidence" value="ECO:0007669"/>
    <property type="project" value="TreeGrafter"/>
</dbReference>